<dbReference type="SUPFAM" id="SSF52025">
    <property type="entry name" value="PA domain"/>
    <property type="match status" value="1"/>
</dbReference>
<feature type="region of interest" description="Disordered" evidence="11">
    <location>
        <begin position="620"/>
        <end position="694"/>
    </location>
</feature>
<dbReference type="FunFam" id="3.30.40.10:FF:000364">
    <property type="entry name" value="Protease-associated PA domain protein"/>
    <property type="match status" value="1"/>
</dbReference>
<name>A0AAN6WL03_9PEZI</name>
<protein>
    <recommendedName>
        <fullName evidence="3">RING-type E3 ubiquitin transferase</fullName>
        <ecNumber evidence="3">2.3.2.27</ecNumber>
    </recommendedName>
</protein>
<feature type="compositionally biased region" description="Low complexity" evidence="11">
    <location>
        <begin position="495"/>
        <end position="509"/>
    </location>
</feature>
<evidence type="ECO:0000256" key="6">
    <source>
        <dbReference type="ARBA" id="ARBA00022771"/>
    </source>
</evidence>
<evidence type="ECO:0000256" key="9">
    <source>
        <dbReference type="ARBA" id="ARBA00023136"/>
    </source>
</evidence>
<dbReference type="InterPro" id="IPR001841">
    <property type="entry name" value="Znf_RING"/>
</dbReference>
<keyword evidence="13" id="KW-0732">Signal</keyword>
<dbReference type="GO" id="GO:0008270">
    <property type="term" value="F:zinc ion binding"/>
    <property type="evidence" value="ECO:0007669"/>
    <property type="project" value="UniProtKB-KW"/>
</dbReference>
<feature type="compositionally biased region" description="Low complexity" evidence="11">
    <location>
        <begin position="649"/>
        <end position="660"/>
    </location>
</feature>
<dbReference type="Proteomes" id="UP001302126">
    <property type="component" value="Unassembled WGS sequence"/>
</dbReference>
<dbReference type="AlphaFoldDB" id="A0AAN6WL03"/>
<feature type="transmembrane region" description="Helical" evidence="12">
    <location>
        <begin position="575"/>
        <end position="595"/>
    </location>
</feature>
<accession>A0AAN6WL03</accession>
<feature type="compositionally biased region" description="Polar residues" evidence="11">
    <location>
        <begin position="621"/>
        <end position="648"/>
    </location>
</feature>
<evidence type="ECO:0000259" key="14">
    <source>
        <dbReference type="PROSITE" id="PS50089"/>
    </source>
</evidence>
<feature type="domain" description="RING-type" evidence="14">
    <location>
        <begin position="703"/>
        <end position="746"/>
    </location>
</feature>
<dbReference type="Pfam" id="PF13639">
    <property type="entry name" value="zf-RING_2"/>
    <property type="match status" value="1"/>
</dbReference>
<dbReference type="Gene3D" id="3.30.40.10">
    <property type="entry name" value="Zinc/RING finger domain, C3HC4 (zinc finger)"/>
    <property type="match status" value="1"/>
</dbReference>
<keyword evidence="7" id="KW-0862">Zinc</keyword>
<dbReference type="Gene3D" id="3.50.30.30">
    <property type="match status" value="1"/>
</dbReference>
<evidence type="ECO:0000313" key="15">
    <source>
        <dbReference type="EMBL" id="KAK4183211.1"/>
    </source>
</evidence>
<feature type="chain" id="PRO_5043010498" description="RING-type E3 ubiquitin transferase" evidence="13">
    <location>
        <begin position="26"/>
        <end position="757"/>
    </location>
</feature>
<dbReference type="EC" id="2.3.2.27" evidence="3"/>
<dbReference type="InterPro" id="IPR003137">
    <property type="entry name" value="PA_domain"/>
</dbReference>
<evidence type="ECO:0000256" key="4">
    <source>
        <dbReference type="ARBA" id="ARBA00022692"/>
    </source>
</evidence>
<dbReference type="SUPFAM" id="SSF57850">
    <property type="entry name" value="RING/U-box"/>
    <property type="match status" value="1"/>
</dbReference>
<evidence type="ECO:0000256" key="12">
    <source>
        <dbReference type="SAM" id="Phobius"/>
    </source>
</evidence>
<evidence type="ECO:0000313" key="16">
    <source>
        <dbReference type="Proteomes" id="UP001302126"/>
    </source>
</evidence>
<reference evidence="15" key="1">
    <citation type="journal article" date="2023" name="Mol. Phylogenet. Evol.">
        <title>Genome-scale phylogeny and comparative genomics of the fungal order Sordariales.</title>
        <authorList>
            <person name="Hensen N."/>
            <person name="Bonometti L."/>
            <person name="Westerberg I."/>
            <person name="Brannstrom I.O."/>
            <person name="Guillou S."/>
            <person name="Cros-Aarteil S."/>
            <person name="Calhoun S."/>
            <person name="Haridas S."/>
            <person name="Kuo A."/>
            <person name="Mondo S."/>
            <person name="Pangilinan J."/>
            <person name="Riley R."/>
            <person name="LaButti K."/>
            <person name="Andreopoulos B."/>
            <person name="Lipzen A."/>
            <person name="Chen C."/>
            <person name="Yan M."/>
            <person name="Daum C."/>
            <person name="Ng V."/>
            <person name="Clum A."/>
            <person name="Steindorff A."/>
            <person name="Ohm R.A."/>
            <person name="Martin F."/>
            <person name="Silar P."/>
            <person name="Natvig D.O."/>
            <person name="Lalanne C."/>
            <person name="Gautier V."/>
            <person name="Ament-Velasquez S.L."/>
            <person name="Kruys A."/>
            <person name="Hutchinson M.I."/>
            <person name="Powell A.J."/>
            <person name="Barry K."/>
            <person name="Miller A.N."/>
            <person name="Grigoriev I.V."/>
            <person name="Debuchy R."/>
            <person name="Gladieux P."/>
            <person name="Hiltunen Thoren M."/>
            <person name="Johannesson H."/>
        </authorList>
    </citation>
    <scope>NUCLEOTIDE SEQUENCE</scope>
    <source>
        <strain evidence="15">PSN309</strain>
    </source>
</reference>
<keyword evidence="6 10" id="KW-0863">Zinc-finger</keyword>
<dbReference type="GO" id="GO:0061630">
    <property type="term" value="F:ubiquitin protein ligase activity"/>
    <property type="evidence" value="ECO:0007669"/>
    <property type="project" value="UniProtKB-EC"/>
</dbReference>
<dbReference type="PANTHER" id="PTHR47168">
    <property type="entry name" value="RING ZINC FINGER DOMAIN SUPERFAMILY PROTEIN-RELATED"/>
    <property type="match status" value="1"/>
</dbReference>
<evidence type="ECO:0000256" key="7">
    <source>
        <dbReference type="ARBA" id="ARBA00022833"/>
    </source>
</evidence>
<feature type="region of interest" description="Disordered" evidence="11">
    <location>
        <begin position="412"/>
        <end position="557"/>
    </location>
</feature>
<comment type="caution">
    <text evidence="15">The sequence shown here is derived from an EMBL/GenBank/DDBJ whole genome shotgun (WGS) entry which is preliminary data.</text>
</comment>
<proteinExistence type="predicted"/>
<feature type="signal peptide" evidence="13">
    <location>
        <begin position="1"/>
        <end position="25"/>
    </location>
</feature>
<evidence type="ECO:0000256" key="2">
    <source>
        <dbReference type="ARBA" id="ARBA00004167"/>
    </source>
</evidence>
<dbReference type="Pfam" id="PF02225">
    <property type="entry name" value="PA"/>
    <property type="match status" value="1"/>
</dbReference>
<evidence type="ECO:0000256" key="1">
    <source>
        <dbReference type="ARBA" id="ARBA00000900"/>
    </source>
</evidence>
<comment type="subcellular location">
    <subcellularLocation>
        <location evidence="2">Membrane</location>
        <topology evidence="2">Single-pass membrane protein</topology>
    </subcellularLocation>
</comment>
<evidence type="ECO:0000256" key="3">
    <source>
        <dbReference type="ARBA" id="ARBA00012483"/>
    </source>
</evidence>
<evidence type="ECO:0000256" key="13">
    <source>
        <dbReference type="SAM" id="SignalP"/>
    </source>
</evidence>
<keyword evidence="8 12" id="KW-1133">Transmembrane helix</keyword>
<gene>
    <name evidence="15" type="ORF">QBC35DRAFT_356992</name>
</gene>
<dbReference type="InterPro" id="IPR046450">
    <property type="entry name" value="PA_dom_sf"/>
</dbReference>
<comment type="catalytic activity">
    <reaction evidence="1">
        <text>S-ubiquitinyl-[E2 ubiquitin-conjugating enzyme]-L-cysteine + [acceptor protein]-L-lysine = [E2 ubiquitin-conjugating enzyme]-L-cysteine + N(6)-ubiquitinyl-[acceptor protein]-L-lysine.</text>
        <dbReference type="EC" id="2.3.2.27"/>
    </reaction>
</comment>
<dbReference type="GO" id="GO:0016020">
    <property type="term" value="C:membrane"/>
    <property type="evidence" value="ECO:0007669"/>
    <property type="project" value="UniProtKB-SubCell"/>
</dbReference>
<dbReference type="PANTHER" id="PTHR47168:SF1">
    <property type="entry name" value="OS02G0798600 PROTEIN"/>
    <property type="match status" value="1"/>
</dbReference>
<dbReference type="EMBL" id="MU864567">
    <property type="protein sequence ID" value="KAK4183211.1"/>
    <property type="molecule type" value="Genomic_DNA"/>
</dbReference>
<feature type="region of interest" description="Disordered" evidence="11">
    <location>
        <begin position="107"/>
        <end position="183"/>
    </location>
</feature>
<organism evidence="15 16">
    <name type="scientific">Podospora australis</name>
    <dbReference type="NCBI Taxonomy" id="1536484"/>
    <lineage>
        <taxon>Eukaryota</taxon>
        <taxon>Fungi</taxon>
        <taxon>Dikarya</taxon>
        <taxon>Ascomycota</taxon>
        <taxon>Pezizomycotina</taxon>
        <taxon>Sordariomycetes</taxon>
        <taxon>Sordariomycetidae</taxon>
        <taxon>Sordariales</taxon>
        <taxon>Podosporaceae</taxon>
        <taxon>Podospora</taxon>
    </lineage>
</organism>
<keyword evidence="9 12" id="KW-0472">Membrane</keyword>
<feature type="non-terminal residue" evidence="15">
    <location>
        <position position="757"/>
    </location>
</feature>
<dbReference type="InterPro" id="IPR013083">
    <property type="entry name" value="Znf_RING/FYVE/PHD"/>
</dbReference>
<evidence type="ECO:0000256" key="8">
    <source>
        <dbReference type="ARBA" id="ARBA00022989"/>
    </source>
</evidence>
<sequence length="757" mass="81322">MRTPRIVILVFFFSASLFLVLRSLGSFRDVNDVTVKSTSSTVRKSSFRALFSFTSPFSLFPSNAAISLTDDNSTFFPARPAAFGPPLPSDGLSGRLWIGSGFSDEHLQEGEGEGELGCSDIPGWEDGASKSAIKPPGQGSPVGKSAAAALSTTHTKRDGFASVPPVDRIVTRRRHDGTDDYLHQDLEQTRGAYGEGSGASGSSHADIQSMQETAEITGKIALLSRGGCGFLEKVKWAQRRGAIALIVGDNQKGGPLIQMFARGNVDNVTIPSIFTSRTTAILLSSLMQPGSFIEDILDENGKPILKVQHSSKPRKTNKQKSATPAASRVGKSAPKSKATRSGSTKEELALSARKSRTPRRSWLSRLFHWSDGDDGRADRSRPPSSGRLDWVVVDERSDENGKIIKTSLDKVAEKGGETSASSEIDKASGDGFQIGVQDWRDPDLVDTPAESGENDELPKEKSFTRYGGEFDPSSLRGGSITPGSGEYDPTSKGASRTSKSGKSDSASPSQGGLMSKLFGDEQDDAAPDDGFGPSFDTVGSATSTLGGNDGDDDKQGGLWVTITPTGSASAFFDTLGVLVISPLVTLSVVYTLLFVRAKVRRRRWRAPKSVVDQLPVRTYHTVDSSSPTQSPRVPSTNSASPTTPLLQDSSWTRPRSRTTTGIPEAGGGGARVGDDLQAPRPSPENQRVSNEWATRHKRRQTECVICLEDYIDGVSKVMSLPCGHEFHVDCITPWLTTRRRTCPICKGDVVRSMARRS</sequence>
<feature type="compositionally biased region" description="Basic residues" evidence="11">
    <location>
        <begin position="309"/>
        <end position="318"/>
    </location>
</feature>
<reference evidence="15" key="2">
    <citation type="submission" date="2023-05" db="EMBL/GenBank/DDBJ databases">
        <authorList>
            <consortium name="Lawrence Berkeley National Laboratory"/>
            <person name="Steindorff A."/>
            <person name="Hensen N."/>
            <person name="Bonometti L."/>
            <person name="Westerberg I."/>
            <person name="Brannstrom I.O."/>
            <person name="Guillou S."/>
            <person name="Cros-Aarteil S."/>
            <person name="Calhoun S."/>
            <person name="Haridas S."/>
            <person name="Kuo A."/>
            <person name="Mondo S."/>
            <person name="Pangilinan J."/>
            <person name="Riley R."/>
            <person name="Labutti K."/>
            <person name="Andreopoulos B."/>
            <person name="Lipzen A."/>
            <person name="Chen C."/>
            <person name="Yanf M."/>
            <person name="Daum C."/>
            <person name="Ng V."/>
            <person name="Clum A."/>
            <person name="Ohm R."/>
            <person name="Martin F."/>
            <person name="Silar P."/>
            <person name="Natvig D."/>
            <person name="Lalanne C."/>
            <person name="Gautier V."/>
            <person name="Ament-Velasquez S.L."/>
            <person name="Kruys A."/>
            <person name="Hutchinson M.I."/>
            <person name="Powell A.J."/>
            <person name="Barry K."/>
            <person name="Miller A.N."/>
            <person name="Grigoriev I.V."/>
            <person name="Debuchy R."/>
            <person name="Gladieux P."/>
            <person name="Thoren M.H."/>
            <person name="Johannesson H."/>
        </authorList>
    </citation>
    <scope>NUCLEOTIDE SEQUENCE</scope>
    <source>
        <strain evidence="15">PSN309</strain>
    </source>
</reference>
<dbReference type="InterPro" id="IPR011016">
    <property type="entry name" value="Znf_RING-CH"/>
</dbReference>
<dbReference type="InterPro" id="IPR051653">
    <property type="entry name" value="E3_ligase_sorting_rcpt"/>
</dbReference>
<dbReference type="CDD" id="cd16454">
    <property type="entry name" value="RING-H2_PA-TM-RING"/>
    <property type="match status" value="1"/>
</dbReference>
<dbReference type="SMART" id="SM00184">
    <property type="entry name" value="RING"/>
    <property type="match status" value="1"/>
</dbReference>
<dbReference type="PROSITE" id="PS50089">
    <property type="entry name" value="ZF_RING_2"/>
    <property type="match status" value="1"/>
</dbReference>
<feature type="region of interest" description="Disordered" evidence="11">
    <location>
        <begin position="306"/>
        <end position="354"/>
    </location>
</feature>
<evidence type="ECO:0000256" key="5">
    <source>
        <dbReference type="ARBA" id="ARBA00022723"/>
    </source>
</evidence>
<evidence type="ECO:0000256" key="11">
    <source>
        <dbReference type="SAM" id="MobiDB-lite"/>
    </source>
</evidence>
<dbReference type="CDD" id="cd04813">
    <property type="entry name" value="PA_1"/>
    <property type="match status" value="1"/>
</dbReference>
<evidence type="ECO:0000256" key="10">
    <source>
        <dbReference type="PROSITE-ProRule" id="PRU00175"/>
    </source>
</evidence>
<dbReference type="SMART" id="SM00744">
    <property type="entry name" value="RINGv"/>
    <property type="match status" value="1"/>
</dbReference>
<keyword evidence="5" id="KW-0479">Metal-binding</keyword>
<keyword evidence="16" id="KW-1185">Reference proteome</keyword>
<feature type="compositionally biased region" description="Polar residues" evidence="11">
    <location>
        <begin position="683"/>
        <end position="692"/>
    </location>
</feature>
<keyword evidence="4 12" id="KW-0812">Transmembrane</keyword>